<dbReference type="PANTHER" id="PTHR19328">
    <property type="entry name" value="HEDGEHOG-INTERACTING PROTEIN"/>
    <property type="match status" value="1"/>
</dbReference>
<dbReference type="EMBL" id="CP058579">
    <property type="protein sequence ID" value="QLG63430.1"/>
    <property type="molecule type" value="Genomic_DNA"/>
</dbReference>
<dbReference type="KEGG" id="halu:HUG12_17515"/>
<feature type="domain" description="Glucose/Sorbosone dehydrogenase" evidence="2">
    <location>
        <begin position="75"/>
        <end position="401"/>
    </location>
</feature>
<dbReference type="GeneID" id="56039296"/>
<keyword evidence="4" id="KW-1185">Reference proteome</keyword>
<dbReference type="PROSITE" id="PS51257">
    <property type="entry name" value="PROKAR_LIPOPROTEIN"/>
    <property type="match status" value="1"/>
</dbReference>
<sequence>MSPTTRRRLLESALAGGLVGLTGCSGVSNPASGTTGAPSTGSTPTTATDEDEESGAGRPAPLPESVALERLATGLEAPVDVAFAPDADRRYVVDQPGRILVHESGTLRDEPFLDLGDAVEAGGEKGLLGLALHPGFAGNRRLFVRYSAPVREGTPSSYSHTFVLAEFTATEDGTRAPLEGERTVLEIPQPQPNHNAGSVAFGPDGYLYVGVGDGGGSDDQGEGHVEDWYDPVEGGNGQDVTGNLLGGVLRIDVDGRADGKGYAVPDDNPLVGREGFDEQYAWGLRNPWRLSFDDGDCFVADVGQDEYEEVNLLERGGNYGWNVKEGTHCFEADDCPDETPSDVRGGESLIDPIVEYPHSGDDVSGVSVIGGHVYRGAAIPGLRGRYVFGDLEADGRLFVSTRAEGDGSWSTDVVPLGGDGDDALERLLSFGRDGEGEVYALGRGEDGGGVYRLTPDG</sequence>
<gene>
    <name evidence="3" type="ORF">HUG12_17515</name>
</gene>
<organism evidence="3 4">
    <name type="scientific">Halorarum salinum</name>
    <dbReference type="NCBI Taxonomy" id="2743089"/>
    <lineage>
        <taxon>Archaea</taxon>
        <taxon>Methanobacteriati</taxon>
        <taxon>Methanobacteriota</taxon>
        <taxon>Stenosarchaea group</taxon>
        <taxon>Halobacteria</taxon>
        <taxon>Halobacteriales</taxon>
        <taxon>Haloferacaceae</taxon>
        <taxon>Halorarum</taxon>
    </lineage>
</organism>
<dbReference type="SUPFAM" id="SSF50952">
    <property type="entry name" value="Soluble quinoprotein glucose dehydrogenase"/>
    <property type="match status" value="1"/>
</dbReference>
<evidence type="ECO:0000313" key="4">
    <source>
        <dbReference type="Proteomes" id="UP000509626"/>
    </source>
</evidence>
<evidence type="ECO:0000313" key="3">
    <source>
        <dbReference type="EMBL" id="QLG63430.1"/>
    </source>
</evidence>
<proteinExistence type="predicted"/>
<feature type="compositionally biased region" description="Low complexity" evidence="1">
    <location>
        <begin position="30"/>
        <end position="47"/>
    </location>
</feature>
<feature type="region of interest" description="Disordered" evidence="1">
    <location>
        <begin position="24"/>
        <end position="61"/>
    </location>
</feature>
<evidence type="ECO:0000259" key="2">
    <source>
        <dbReference type="Pfam" id="PF07995"/>
    </source>
</evidence>
<dbReference type="InterPro" id="IPR011041">
    <property type="entry name" value="Quinoprot_gluc/sorb_DH_b-prop"/>
</dbReference>
<dbReference type="PANTHER" id="PTHR19328:SF75">
    <property type="entry name" value="ALDOSE SUGAR DEHYDROGENASE YLII"/>
    <property type="match status" value="1"/>
</dbReference>
<dbReference type="Pfam" id="PF07995">
    <property type="entry name" value="GSDH"/>
    <property type="match status" value="1"/>
</dbReference>
<name>A0A7D5LCL1_9EURY</name>
<dbReference type="OrthoDB" id="6744at2157"/>
<dbReference type="AlphaFoldDB" id="A0A7D5LCL1"/>
<dbReference type="PROSITE" id="PS51318">
    <property type="entry name" value="TAT"/>
    <property type="match status" value="1"/>
</dbReference>
<dbReference type="RefSeq" id="WP_179270014.1">
    <property type="nucleotide sequence ID" value="NZ_CP058579.1"/>
</dbReference>
<protein>
    <submittedName>
        <fullName evidence="3">PQQ-dependent sugar dehydrogenase</fullName>
    </submittedName>
</protein>
<dbReference type="Proteomes" id="UP000509626">
    <property type="component" value="Chromosome"/>
</dbReference>
<dbReference type="InterPro" id="IPR011042">
    <property type="entry name" value="6-blade_b-propeller_TolB-like"/>
</dbReference>
<accession>A0A7D5LCL1</accession>
<evidence type="ECO:0000256" key="1">
    <source>
        <dbReference type="SAM" id="MobiDB-lite"/>
    </source>
</evidence>
<dbReference type="Gene3D" id="2.120.10.30">
    <property type="entry name" value="TolB, C-terminal domain"/>
    <property type="match status" value="1"/>
</dbReference>
<dbReference type="InterPro" id="IPR006311">
    <property type="entry name" value="TAT_signal"/>
</dbReference>
<reference evidence="3 4" key="1">
    <citation type="submission" date="2020-06" db="EMBL/GenBank/DDBJ databases">
        <title>NJ-3-1, isolated from saline soil.</title>
        <authorList>
            <person name="Cui H.L."/>
            <person name="Shi X."/>
        </authorList>
    </citation>
    <scope>NUCLEOTIDE SEQUENCE [LARGE SCALE GENOMIC DNA]</scope>
    <source>
        <strain evidence="3 4">NJ-3-1</strain>
    </source>
</reference>
<dbReference type="InterPro" id="IPR012938">
    <property type="entry name" value="Glc/Sorbosone_DH"/>
</dbReference>